<evidence type="ECO:0000313" key="2">
    <source>
        <dbReference type="Proteomes" id="UP000176562"/>
    </source>
</evidence>
<protein>
    <recommendedName>
        <fullName evidence="3">Periplasmic heavy metal sensor</fullName>
    </recommendedName>
</protein>
<proteinExistence type="predicted"/>
<dbReference type="STRING" id="1850250.LPB142_05920"/>
<sequence>MAQTRPRRNWKRIALIGAFALSLTGNALAIGAAWRLSAAREELFGPAAEQAVFDRATRRALREAFGAETDRLRPQLHALAAARAAVVRAGAARPFDAAALAAAQAAFRTELDAALDVTQGLIAQTLAARAAAEAR</sequence>
<gene>
    <name evidence="1" type="ORF">LPB142_05920</name>
</gene>
<dbReference type="EMBL" id="CP017781">
    <property type="protein sequence ID" value="AOZ68911.1"/>
    <property type="molecule type" value="Genomic_DNA"/>
</dbReference>
<dbReference type="RefSeq" id="WP_071165803.1">
    <property type="nucleotide sequence ID" value="NZ_CP017781.1"/>
</dbReference>
<evidence type="ECO:0000313" key="1">
    <source>
        <dbReference type="EMBL" id="AOZ68911.1"/>
    </source>
</evidence>
<keyword evidence="2" id="KW-1185">Reference proteome</keyword>
<dbReference type="AlphaFoldDB" id="A0A1D9MAR3"/>
<organism evidence="1 2">
    <name type="scientific">Rhodobacter xanthinilyticus</name>
    <dbReference type="NCBI Taxonomy" id="1850250"/>
    <lineage>
        <taxon>Bacteria</taxon>
        <taxon>Pseudomonadati</taxon>
        <taxon>Pseudomonadota</taxon>
        <taxon>Alphaproteobacteria</taxon>
        <taxon>Rhodobacterales</taxon>
        <taxon>Rhodobacter group</taxon>
        <taxon>Rhodobacter</taxon>
    </lineage>
</organism>
<accession>A0A1D9MAR3</accession>
<evidence type="ECO:0008006" key="3">
    <source>
        <dbReference type="Google" id="ProtNLM"/>
    </source>
</evidence>
<reference evidence="1 2" key="1">
    <citation type="submission" date="2016-10" db="EMBL/GenBank/DDBJ databases">
        <title>Rhodobacter sp. LPB0142, isolated from sea water.</title>
        <authorList>
            <person name="Kim E."/>
            <person name="Yi H."/>
        </authorList>
    </citation>
    <scope>NUCLEOTIDE SEQUENCE [LARGE SCALE GENOMIC DNA]</scope>
    <source>
        <strain evidence="1 2">LPB0142</strain>
    </source>
</reference>
<name>A0A1D9MAR3_9RHOB</name>
<dbReference type="Proteomes" id="UP000176562">
    <property type="component" value="Chromosome"/>
</dbReference>
<dbReference type="KEGG" id="rhp:LPB142_05920"/>